<keyword evidence="3" id="KW-1185">Reference proteome</keyword>
<reference evidence="2 3" key="1">
    <citation type="journal article" date="2015" name="Infect. Genet. Evol.">
        <title>Genomic sequences of six botulinum neurotoxin-producing strains representing three clostridial species illustrate the mobility and diversity of botulinum neurotoxin genes.</title>
        <authorList>
            <person name="Smith T.J."/>
            <person name="Hill K.K."/>
            <person name="Xie G."/>
            <person name="Foley B.T."/>
            <person name="Williamson C.H."/>
            <person name="Foster J.T."/>
            <person name="Johnson S.L."/>
            <person name="Chertkov O."/>
            <person name="Teshima H."/>
            <person name="Gibbons H.S."/>
            <person name="Johnsky L.A."/>
            <person name="Karavis M.A."/>
            <person name="Smith L.A."/>
        </authorList>
    </citation>
    <scope>NUCLEOTIDE SEQUENCE [LARGE SCALE GENOMIC DNA]</scope>
    <source>
        <strain evidence="2 3">CDC 2741</strain>
    </source>
</reference>
<sequence length="616" mass="73440">MEEHIEENSLDLALVDQDDKRVIDEDSLPMELNIIDQPFFLHGYRRVTKNPSIKEITASEYNKYLDVLDNPKKIFERERIEALGIEYIQKDGIYYKTNVNEETLFEYSDSKNNDVMFKISSAGYIPREFEFFVFVALIKLFIKYNSPIKFDNKKNKYVFRKKRLYFSFYELAKIMNTTRGGKTYREMRKSIITMANTKYISNGIFYQKESESYLTETSEIVLIQEFKFSSILDNEGMEISDKSSGKKTRGRNYIVFSDKILSNIEFQYFKYIDIDIFFNKLKTGLERKLYMYIERNKRDKNRKKHVYIERKYSTLGYKIPVIFDKDYEFKAKTSRAFDRLKEVGIIKDCIFCHSTPINGKKASKIIICLEYDAETTKNLIENEIVDNEEVATTVLNQLEIPKNIPMELQQIGVTDNMITALMKEYDKWKLITYIMYFKRVRSKQKKKIDNGGGLFVDSIKYDFIDSQPKSKVKDILDMVEAEKIKESKTESDKLIKIEESYNKFIDEKIEIFKKEYSFEYQIEYNKTLAQLRKNIKNKKENLKQSLLILEDDKCENIKNELELINKFTEEQEKSEYFKKAFRSELIVYLMTATDKKIKTMDKETFKYNYLKKLEEK</sequence>
<evidence type="ECO:0000256" key="1">
    <source>
        <dbReference type="SAM" id="Coils"/>
    </source>
</evidence>
<dbReference type="RefSeq" id="WP_039635700.1">
    <property type="nucleotide sequence ID" value="NZ_AYSO01000020.1"/>
</dbReference>
<accession>A0A0C1QUW6</accession>
<dbReference type="Proteomes" id="UP000031366">
    <property type="component" value="Unassembled WGS sequence"/>
</dbReference>
<keyword evidence="1" id="KW-0175">Coiled coil</keyword>
<organism evidence="2 3">
    <name type="scientific">Clostridium argentinense CDC 2741</name>
    <dbReference type="NCBI Taxonomy" id="1418104"/>
    <lineage>
        <taxon>Bacteria</taxon>
        <taxon>Bacillati</taxon>
        <taxon>Bacillota</taxon>
        <taxon>Clostridia</taxon>
        <taxon>Eubacteriales</taxon>
        <taxon>Clostridiaceae</taxon>
        <taxon>Clostridium</taxon>
    </lineage>
</organism>
<comment type="caution">
    <text evidence="2">The sequence shown here is derived from an EMBL/GenBank/DDBJ whole genome shotgun (WGS) entry which is preliminary data.</text>
</comment>
<gene>
    <name evidence="2" type="ORF">U732_76</name>
</gene>
<dbReference type="EMBL" id="AYSO01000020">
    <property type="protein sequence ID" value="KIE44832.1"/>
    <property type="molecule type" value="Genomic_DNA"/>
</dbReference>
<dbReference type="AlphaFoldDB" id="A0A0C1QUW6"/>
<evidence type="ECO:0000313" key="3">
    <source>
        <dbReference type="Proteomes" id="UP000031366"/>
    </source>
</evidence>
<feature type="coiled-coil region" evidence="1">
    <location>
        <begin position="521"/>
        <end position="552"/>
    </location>
</feature>
<evidence type="ECO:0000313" key="2">
    <source>
        <dbReference type="EMBL" id="KIE44832.1"/>
    </source>
</evidence>
<name>A0A0C1QUW6_9CLOT</name>
<proteinExistence type="predicted"/>
<protein>
    <submittedName>
        <fullName evidence="2">Uncharacterized protein</fullName>
    </submittedName>
</protein>